<dbReference type="InterPro" id="IPR013783">
    <property type="entry name" value="Ig-like_fold"/>
</dbReference>
<organism evidence="3 4">
    <name type="scientific">Staphylococcus rostri</name>
    <dbReference type="NCBI Taxonomy" id="522262"/>
    <lineage>
        <taxon>Bacteria</taxon>
        <taxon>Bacillati</taxon>
        <taxon>Bacillota</taxon>
        <taxon>Bacilli</taxon>
        <taxon>Bacillales</taxon>
        <taxon>Staphylococcaceae</taxon>
        <taxon>Staphylococcus</taxon>
    </lineage>
</organism>
<feature type="domain" description="Bacterial Ig" evidence="2">
    <location>
        <begin position="3"/>
        <end position="46"/>
    </location>
</feature>
<evidence type="ECO:0000256" key="1">
    <source>
        <dbReference type="SAM" id="MobiDB-lite"/>
    </source>
</evidence>
<feature type="non-terminal residue" evidence="3">
    <location>
        <position position="1"/>
    </location>
</feature>
<keyword evidence="4" id="KW-1185">Reference proteome</keyword>
<name>A0A2K3YFI5_9STAP</name>
<feature type="region of interest" description="Disordered" evidence="1">
    <location>
        <begin position="29"/>
        <end position="74"/>
    </location>
</feature>
<dbReference type="AlphaFoldDB" id="A0A2K3YFI5"/>
<gene>
    <name evidence="3" type="ORF">CD122_11435</name>
</gene>
<accession>A0A2K3YFI5</accession>
<comment type="caution">
    <text evidence="3">The sequence shown here is derived from an EMBL/GenBank/DDBJ whole genome shotgun (WGS) entry which is preliminary data.</text>
</comment>
<sequence length="74" mass="7397">VPVDADGNYKVDVPEGVELKEGDKVTVVAKDGNGNTSTPTEGTVTDTVAPDAPTVDPVKAGDTEVTGKGEPGST</sequence>
<proteinExistence type="predicted"/>
<dbReference type="Pfam" id="PF17936">
    <property type="entry name" value="Big_6"/>
    <property type="match status" value="1"/>
</dbReference>
<reference evidence="3 4" key="1">
    <citation type="submission" date="2017-08" db="EMBL/GenBank/DDBJ databases">
        <title>Draft genome sequences of 64 type strains of genus Staph aureus.</title>
        <authorList>
            <person name="Cole K."/>
            <person name="Golubchik T."/>
            <person name="Russell J."/>
            <person name="Foster D."/>
            <person name="Llewelyn M."/>
            <person name="Wilson D."/>
            <person name="Crook D."/>
            <person name="Paul J."/>
        </authorList>
    </citation>
    <scope>NUCLEOTIDE SEQUENCE [LARGE SCALE GENOMIC DNA]</scope>
    <source>
        <strain evidence="3 4">DSM 21968</strain>
    </source>
</reference>
<dbReference type="EMBL" id="PPRF01000135">
    <property type="protein sequence ID" value="PNZ24322.1"/>
    <property type="molecule type" value="Genomic_DNA"/>
</dbReference>
<feature type="non-terminal residue" evidence="3">
    <location>
        <position position="74"/>
    </location>
</feature>
<evidence type="ECO:0000313" key="3">
    <source>
        <dbReference type="EMBL" id="PNZ24322.1"/>
    </source>
</evidence>
<feature type="compositionally biased region" description="Polar residues" evidence="1">
    <location>
        <begin position="33"/>
        <end position="46"/>
    </location>
</feature>
<dbReference type="Gene3D" id="2.60.40.10">
    <property type="entry name" value="Immunoglobulins"/>
    <property type="match status" value="1"/>
</dbReference>
<dbReference type="InterPro" id="IPR041498">
    <property type="entry name" value="Big_6"/>
</dbReference>
<dbReference type="RefSeq" id="WP_240624167.1">
    <property type="nucleotide sequence ID" value="NZ_PPRF01000135.1"/>
</dbReference>
<dbReference type="Proteomes" id="UP000242752">
    <property type="component" value="Unassembled WGS sequence"/>
</dbReference>
<evidence type="ECO:0000259" key="2">
    <source>
        <dbReference type="Pfam" id="PF17936"/>
    </source>
</evidence>
<evidence type="ECO:0000313" key="4">
    <source>
        <dbReference type="Proteomes" id="UP000242752"/>
    </source>
</evidence>
<protein>
    <recommendedName>
        <fullName evidence="2">Bacterial Ig domain-containing protein</fullName>
    </recommendedName>
</protein>